<protein>
    <recommendedName>
        <fullName evidence="3">Apea-like HEPN domain-containing protein</fullName>
    </recommendedName>
</protein>
<evidence type="ECO:0000313" key="2">
    <source>
        <dbReference type="Proteomes" id="UP001148189"/>
    </source>
</evidence>
<dbReference type="RefSeq" id="WP_273867876.1">
    <property type="nucleotide sequence ID" value="NZ_JAMDHD010000005.1"/>
</dbReference>
<sequence>MKIDEFTDTYSDDIIYLREARSSLLTHPLRAEIPELCNASLCRLYSIVMIGSIEGMLERWRARDKSKILDAYFAPKASNTDRVKKLNEAFVSEGINVNSDVFDDYLAIKYLRNAIVHASWHTSSGQTKQDQIDWIVARGFPTDTRNLKEEHWQKLEWVNENMMLYIGVTGLSDIQPNPNLYDFGIEKRDLPDTSGILEQTDFPRLYWGNLERISTVIEKSIHAAAIHPEFSWTEGLTNEELQALSRDALKYKFYQAAHIAAHNGFKPLTDLAGYADNAARCWKEYVRLIPEFKDLASEKVNEALATFRAIHEYGIRPKDGFIPSWAPNTPLKIIQELSGLLFKNTEFLTTERIGEALYLGAKSKRAIGNIVPLSLFSIQLPIISPLRTSEWSDVSSCVADIFELGSAWYDLQGGYEFKNENVQFYRKMSINLGLSDL</sequence>
<comment type="caution">
    <text evidence="1">The sequence shown here is derived from an EMBL/GenBank/DDBJ whole genome shotgun (WGS) entry which is preliminary data.</text>
</comment>
<reference evidence="1" key="1">
    <citation type="submission" date="2022-05" db="EMBL/GenBank/DDBJ databases">
        <title>Novel Pseudomonas spp. Isolated from a Rainbow Trout Aquaculture Facility.</title>
        <authorList>
            <person name="Testerman T."/>
            <person name="Graf J."/>
        </authorList>
    </citation>
    <scope>NUCLEOTIDE SEQUENCE</scope>
    <source>
        <strain evidence="1">ID1050</strain>
    </source>
</reference>
<evidence type="ECO:0008006" key="3">
    <source>
        <dbReference type="Google" id="ProtNLM"/>
    </source>
</evidence>
<proteinExistence type="predicted"/>
<organism evidence="1 2">
    <name type="scientific">Pseudomonas shahriarae</name>
    <dbReference type="NCBI Taxonomy" id="2745512"/>
    <lineage>
        <taxon>Bacteria</taxon>
        <taxon>Pseudomonadati</taxon>
        <taxon>Pseudomonadota</taxon>
        <taxon>Gammaproteobacteria</taxon>
        <taxon>Pseudomonadales</taxon>
        <taxon>Pseudomonadaceae</taxon>
        <taxon>Pseudomonas</taxon>
    </lineage>
</organism>
<gene>
    <name evidence="1" type="ORF">M5G21_03565</name>
</gene>
<accession>A0ABT5N8H6</accession>
<dbReference type="EMBL" id="JAMDHD010000005">
    <property type="protein sequence ID" value="MDD0984040.1"/>
    <property type="molecule type" value="Genomic_DNA"/>
</dbReference>
<name>A0ABT5N8H6_9PSED</name>
<keyword evidence="2" id="KW-1185">Reference proteome</keyword>
<evidence type="ECO:0000313" key="1">
    <source>
        <dbReference type="EMBL" id="MDD0984040.1"/>
    </source>
</evidence>
<dbReference type="Proteomes" id="UP001148189">
    <property type="component" value="Unassembled WGS sequence"/>
</dbReference>